<gene>
    <name evidence="6" type="ORF">FB554_1661</name>
</gene>
<dbReference type="Proteomes" id="UP000318336">
    <property type="component" value="Unassembled WGS sequence"/>
</dbReference>
<dbReference type="EMBL" id="VFOK01000001">
    <property type="protein sequence ID" value="TQL33512.1"/>
    <property type="molecule type" value="Genomic_DNA"/>
</dbReference>
<keyword evidence="4 5" id="KW-0472">Membrane</keyword>
<name>A0A542XCE5_9MICO</name>
<keyword evidence="2 5" id="KW-0812">Transmembrane</keyword>
<feature type="transmembrane region" description="Helical" evidence="5">
    <location>
        <begin position="81"/>
        <end position="99"/>
    </location>
</feature>
<dbReference type="GO" id="GO:0016020">
    <property type="term" value="C:membrane"/>
    <property type="evidence" value="ECO:0007669"/>
    <property type="project" value="UniProtKB-SubCell"/>
</dbReference>
<evidence type="ECO:0008006" key="8">
    <source>
        <dbReference type="Google" id="ProtNLM"/>
    </source>
</evidence>
<keyword evidence="7" id="KW-1185">Reference proteome</keyword>
<feature type="transmembrane region" description="Helical" evidence="5">
    <location>
        <begin position="111"/>
        <end position="132"/>
    </location>
</feature>
<dbReference type="SUPFAM" id="SSF161111">
    <property type="entry name" value="Cation efflux protein transmembrane domain-like"/>
    <property type="match status" value="1"/>
</dbReference>
<reference evidence="6 7" key="1">
    <citation type="submission" date="2019-06" db="EMBL/GenBank/DDBJ databases">
        <title>Sequencing the genomes of 1000 actinobacteria strains.</title>
        <authorList>
            <person name="Klenk H.-P."/>
        </authorList>
    </citation>
    <scope>NUCLEOTIDE SEQUENCE [LARGE SCALE GENOMIC DNA]</scope>
    <source>
        <strain evidence="6 7">DSM 24617</strain>
    </source>
</reference>
<organism evidence="6 7">
    <name type="scientific">Barrientosiimonas humi</name>
    <dbReference type="NCBI Taxonomy" id="999931"/>
    <lineage>
        <taxon>Bacteria</taxon>
        <taxon>Bacillati</taxon>
        <taxon>Actinomycetota</taxon>
        <taxon>Actinomycetes</taxon>
        <taxon>Micrococcales</taxon>
        <taxon>Dermacoccaceae</taxon>
        <taxon>Barrientosiimonas</taxon>
    </lineage>
</organism>
<feature type="transmembrane region" description="Helical" evidence="5">
    <location>
        <begin position="176"/>
        <end position="197"/>
    </location>
</feature>
<evidence type="ECO:0000256" key="5">
    <source>
        <dbReference type="SAM" id="Phobius"/>
    </source>
</evidence>
<dbReference type="Gene3D" id="1.20.1510.10">
    <property type="entry name" value="Cation efflux protein transmembrane domain"/>
    <property type="match status" value="1"/>
</dbReference>
<evidence type="ECO:0000256" key="2">
    <source>
        <dbReference type="ARBA" id="ARBA00022692"/>
    </source>
</evidence>
<evidence type="ECO:0000256" key="4">
    <source>
        <dbReference type="ARBA" id="ARBA00023136"/>
    </source>
</evidence>
<feature type="transmembrane region" description="Helical" evidence="5">
    <location>
        <begin position="21"/>
        <end position="43"/>
    </location>
</feature>
<dbReference type="OrthoDB" id="3254729at2"/>
<feature type="transmembrane region" description="Helical" evidence="5">
    <location>
        <begin position="55"/>
        <end position="74"/>
    </location>
</feature>
<dbReference type="InterPro" id="IPR027469">
    <property type="entry name" value="Cation_efflux_TMD_sf"/>
</dbReference>
<feature type="transmembrane region" description="Helical" evidence="5">
    <location>
        <begin position="153"/>
        <end position="170"/>
    </location>
</feature>
<sequence length="213" mass="21866">MNASPIRKNVAVTSSVVLRRTVLLVAALNLGYFFVEASVALAIGSVSLFADSADFLEDTAINLLIAIALGWSVARQALVGRVMAGILLVPAAAAGWQAWSKWGDPVAPATTALWVTAAGAAIVNGLCAWLLVRVRTAGSSLGRAAFLSARNDVLVNLAIIAMAAVTAWTGSGWPDLVLGLVIIALAVHAAGEVWEVAGEERLAAKALAGEEVG</sequence>
<proteinExistence type="predicted"/>
<comment type="subcellular location">
    <subcellularLocation>
        <location evidence="1">Membrane</location>
        <topology evidence="1">Multi-pass membrane protein</topology>
    </subcellularLocation>
</comment>
<protein>
    <recommendedName>
        <fullName evidence="8">Co/Zn/Cd efflux system component</fullName>
    </recommendedName>
</protein>
<evidence type="ECO:0000256" key="3">
    <source>
        <dbReference type="ARBA" id="ARBA00022989"/>
    </source>
</evidence>
<accession>A0A542XCE5</accession>
<keyword evidence="3 5" id="KW-1133">Transmembrane helix</keyword>
<evidence type="ECO:0000313" key="7">
    <source>
        <dbReference type="Proteomes" id="UP000318336"/>
    </source>
</evidence>
<evidence type="ECO:0000313" key="6">
    <source>
        <dbReference type="EMBL" id="TQL33512.1"/>
    </source>
</evidence>
<evidence type="ECO:0000256" key="1">
    <source>
        <dbReference type="ARBA" id="ARBA00004141"/>
    </source>
</evidence>
<dbReference type="AlphaFoldDB" id="A0A542XCE5"/>
<comment type="caution">
    <text evidence="6">The sequence shown here is derived from an EMBL/GenBank/DDBJ whole genome shotgun (WGS) entry which is preliminary data.</text>
</comment>